<evidence type="ECO:0000313" key="3">
    <source>
        <dbReference type="EMBL" id="TNY31485.1"/>
    </source>
</evidence>
<keyword evidence="2" id="KW-0812">Transmembrane</keyword>
<keyword evidence="2" id="KW-0472">Membrane</keyword>
<dbReference type="NCBIfam" id="TIGR02302">
    <property type="entry name" value="aProt_lowcomp"/>
    <property type="match status" value="1"/>
</dbReference>
<name>A0A5C5G9Q6_9RHOB</name>
<feature type="compositionally biased region" description="Low complexity" evidence="1">
    <location>
        <begin position="785"/>
        <end position="797"/>
    </location>
</feature>
<dbReference type="RefSeq" id="WP_140196512.1">
    <property type="nucleotide sequence ID" value="NZ_CP065915.1"/>
</dbReference>
<evidence type="ECO:0000313" key="4">
    <source>
        <dbReference type="Proteomes" id="UP000314011"/>
    </source>
</evidence>
<reference evidence="3 4" key="1">
    <citation type="submission" date="2019-06" db="EMBL/GenBank/DDBJ databases">
        <title>Genome of new Rhodobacteraceae sp. SM1903.</title>
        <authorList>
            <person name="Ren X."/>
        </authorList>
    </citation>
    <scope>NUCLEOTIDE SEQUENCE [LARGE SCALE GENOMIC DNA]</scope>
    <source>
        <strain evidence="3 4">SM1903</strain>
    </source>
</reference>
<feature type="compositionally biased region" description="Basic and acidic residues" evidence="1">
    <location>
        <begin position="704"/>
        <end position="716"/>
    </location>
</feature>
<evidence type="ECO:0000256" key="1">
    <source>
        <dbReference type="SAM" id="MobiDB-lite"/>
    </source>
</evidence>
<dbReference type="AlphaFoldDB" id="A0A5C5G9Q6"/>
<gene>
    <name evidence="3" type="ORF">FHY64_15855</name>
</gene>
<dbReference type="OrthoDB" id="8477685at2"/>
<dbReference type="EMBL" id="VFFF01000002">
    <property type="protein sequence ID" value="TNY31485.1"/>
    <property type="molecule type" value="Genomic_DNA"/>
</dbReference>
<feature type="compositionally biased region" description="Gly residues" evidence="1">
    <location>
        <begin position="677"/>
        <end position="700"/>
    </location>
</feature>
<protein>
    <submittedName>
        <fullName evidence="3">TIGR02302 family protein</fullName>
    </submittedName>
</protein>
<keyword evidence="4" id="KW-1185">Reference proteome</keyword>
<feature type="transmembrane region" description="Helical" evidence="2">
    <location>
        <begin position="140"/>
        <end position="158"/>
    </location>
</feature>
<keyword evidence="2" id="KW-1133">Transmembrane helix</keyword>
<dbReference type="Pfam" id="PF13779">
    <property type="entry name" value="DUF4175"/>
    <property type="match status" value="1"/>
</dbReference>
<feature type="region of interest" description="Disordered" evidence="1">
    <location>
        <begin position="645"/>
        <end position="827"/>
    </location>
</feature>
<feature type="compositionally biased region" description="Basic and acidic residues" evidence="1">
    <location>
        <begin position="731"/>
        <end position="742"/>
    </location>
</feature>
<feature type="transmembrane region" description="Helical" evidence="2">
    <location>
        <begin position="44"/>
        <end position="62"/>
    </location>
</feature>
<evidence type="ECO:0000256" key="2">
    <source>
        <dbReference type="SAM" id="Phobius"/>
    </source>
</evidence>
<feature type="compositionally biased region" description="Low complexity" evidence="1">
    <location>
        <begin position="645"/>
        <end position="676"/>
    </location>
</feature>
<feature type="region of interest" description="Disordered" evidence="1">
    <location>
        <begin position="606"/>
        <end position="627"/>
    </location>
</feature>
<accession>A0A5C5G9Q6</accession>
<dbReference type="Proteomes" id="UP000314011">
    <property type="component" value="Unassembled WGS sequence"/>
</dbReference>
<feature type="transmembrane region" description="Helical" evidence="2">
    <location>
        <begin position="20"/>
        <end position="38"/>
    </location>
</feature>
<dbReference type="InterPro" id="IPR012683">
    <property type="entry name" value="CHP02302_TM"/>
</dbReference>
<sequence>MPVALTRAGLVAERVTRAFWPTWTVLFLVLAPLMMGWHERMPLELFWGIGIVAVIALLVTLWQGARRFRWPSKVDALERVDAAMPGRPISALADTQAIGSGDSGSEGVWRAHVARMQERSKAARAVQPDLRVSSRDPYGLRYMALLVFVAALLFGSILRVGSVADMTPGGGDRVLSTGPVWEGWIEPPSYTGKPTLYLNDIEPGSVAVTEGARVTLRLYGDADALSVSESVSGTPPPPVETDEPEAPAATEIGMREQGFDVAQNGSITIDGDGGASWDITVQQDAAPTVEITGPPDVEAYGEMSLPFHASDDYAVSSGRAIIELDLEAIDRIYGLSVEPEPRDPLIVDLPMPFSGDRADFDEAMIDDFSQHPFANLPVTITMEVQDGLEQTGVSEPNAMSLPGRRFFQPVAKAVIELRRDLLWSKENASRVSDLLKAVANRPGDIIRSETSYLRLNYITRQLDSAVREGMTTESQDEIAEALWDLAVQLEDGSLADARERLRRAQERLAEAMRNGASEEEIQELMQELREAVDDYTRMLAEQQQAQNGEDGTDQPDQQAQETFEFSQDELQALMDRIQELMEEGRMAEAQELMDQLNQLMENMQVTEGEPGQQGQGQQSMQDLSETLRDQQGLSDEAFRDLQEQFGQGQQGQQGQPQDGEQPGQQAENGQGQQGEQQGEGMGQGGDAQDGRTGGENGEGGEMSLAERQRALREELNRQQGNLPNLGGDAADEARRSLDRAGEAMDGAEDALENGDIPEAIDRQAEAMDALREGIRNLGDALAENQQDQQPGQGQADGENATGRVEPQRRDPLGRQLGDTGRYGTDENLLQGEDIYRRAEELLEELRRRSSDQLRPEVERDYLERLLDRF</sequence>
<comment type="caution">
    <text evidence="3">The sequence shown here is derived from an EMBL/GenBank/DDBJ whole genome shotgun (WGS) entry which is preliminary data.</text>
</comment>
<proteinExistence type="predicted"/>
<organism evidence="3 4">
    <name type="scientific">Pelagovum pacificum</name>
    <dbReference type="NCBI Taxonomy" id="2588711"/>
    <lineage>
        <taxon>Bacteria</taxon>
        <taxon>Pseudomonadati</taxon>
        <taxon>Pseudomonadota</taxon>
        <taxon>Alphaproteobacteria</taxon>
        <taxon>Rhodobacterales</taxon>
        <taxon>Paracoccaceae</taxon>
        <taxon>Pelagovum</taxon>
    </lineage>
</organism>
<feature type="compositionally biased region" description="Basic and acidic residues" evidence="1">
    <location>
        <begin position="759"/>
        <end position="774"/>
    </location>
</feature>